<sequence length="72" mass="7615">MAAGAGAAEKAVDWKPTRPAAASREASRICTDLVVIRFMAETLASFTERAEELAGTRRNPLSSCGNFGCPEV</sequence>
<gene>
    <name evidence="2" type="ORF">GCM10009854_39370</name>
</gene>
<dbReference type="Proteomes" id="UP001501218">
    <property type="component" value="Unassembled WGS sequence"/>
</dbReference>
<feature type="region of interest" description="Disordered" evidence="1">
    <location>
        <begin position="1"/>
        <end position="24"/>
    </location>
</feature>
<proteinExistence type="predicted"/>
<name>A0ABN3GP39_9PSEU</name>
<organism evidence="2 3">
    <name type="scientific">Saccharopolyspora halophila</name>
    <dbReference type="NCBI Taxonomy" id="405551"/>
    <lineage>
        <taxon>Bacteria</taxon>
        <taxon>Bacillati</taxon>
        <taxon>Actinomycetota</taxon>
        <taxon>Actinomycetes</taxon>
        <taxon>Pseudonocardiales</taxon>
        <taxon>Pseudonocardiaceae</taxon>
        <taxon>Saccharopolyspora</taxon>
    </lineage>
</organism>
<evidence type="ECO:0000313" key="2">
    <source>
        <dbReference type="EMBL" id="GAA2357180.1"/>
    </source>
</evidence>
<keyword evidence="3" id="KW-1185">Reference proteome</keyword>
<protein>
    <submittedName>
        <fullName evidence="2">Uncharacterized protein</fullName>
    </submittedName>
</protein>
<comment type="caution">
    <text evidence="2">The sequence shown here is derived from an EMBL/GenBank/DDBJ whole genome shotgun (WGS) entry which is preliminary data.</text>
</comment>
<reference evidence="2 3" key="1">
    <citation type="journal article" date="2019" name="Int. J. Syst. Evol. Microbiol.">
        <title>The Global Catalogue of Microorganisms (GCM) 10K type strain sequencing project: providing services to taxonomists for standard genome sequencing and annotation.</title>
        <authorList>
            <consortium name="The Broad Institute Genomics Platform"/>
            <consortium name="The Broad Institute Genome Sequencing Center for Infectious Disease"/>
            <person name="Wu L."/>
            <person name="Ma J."/>
        </authorList>
    </citation>
    <scope>NUCLEOTIDE SEQUENCE [LARGE SCALE GENOMIC DNA]</scope>
    <source>
        <strain evidence="2 3">JCM 16221</strain>
    </source>
</reference>
<evidence type="ECO:0000313" key="3">
    <source>
        <dbReference type="Proteomes" id="UP001501218"/>
    </source>
</evidence>
<evidence type="ECO:0000256" key="1">
    <source>
        <dbReference type="SAM" id="MobiDB-lite"/>
    </source>
</evidence>
<dbReference type="EMBL" id="BAAARA010000015">
    <property type="protein sequence ID" value="GAA2357180.1"/>
    <property type="molecule type" value="Genomic_DNA"/>
</dbReference>
<accession>A0ABN3GP39</accession>